<feature type="signal peptide" evidence="2">
    <location>
        <begin position="1"/>
        <end position="18"/>
    </location>
</feature>
<evidence type="ECO:0000256" key="1">
    <source>
        <dbReference type="SAM" id="MobiDB-lite"/>
    </source>
</evidence>
<reference evidence="3 4" key="1">
    <citation type="submission" date="2019-01" db="EMBL/GenBank/DDBJ databases">
        <title>Sequencing of cultivated peanut Arachis hypogaea provides insights into genome evolution and oil improvement.</title>
        <authorList>
            <person name="Chen X."/>
        </authorList>
    </citation>
    <scope>NUCLEOTIDE SEQUENCE [LARGE SCALE GENOMIC DNA]</scope>
    <source>
        <strain evidence="4">cv. Fuhuasheng</strain>
        <tissue evidence="3">Leaves</tissue>
    </source>
</reference>
<comment type="caution">
    <text evidence="3">The sequence shown here is derived from an EMBL/GenBank/DDBJ whole genome shotgun (WGS) entry which is preliminary data.</text>
</comment>
<feature type="chain" id="PRO_5019173407" evidence="2">
    <location>
        <begin position="19"/>
        <end position="437"/>
    </location>
</feature>
<evidence type="ECO:0000313" key="3">
    <source>
        <dbReference type="EMBL" id="RYR73518.1"/>
    </source>
</evidence>
<keyword evidence="4" id="KW-1185">Reference proteome</keyword>
<evidence type="ECO:0000313" key="4">
    <source>
        <dbReference type="Proteomes" id="UP000289738"/>
    </source>
</evidence>
<name>A0A445EDN3_ARAHY</name>
<protein>
    <submittedName>
        <fullName evidence="3">Uncharacterized protein</fullName>
    </submittedName>
</protein>
<sequence>MPFLLLFCLSSLSPFCSKSCLPLSRGCARLCLTVLLARSRGSARRAARSYINLTLEVLLLGRFIFYVEFLNLKTSSSKIYGVEPAESNILNGGKPGILRQLKPQVKTSFVVDILLFLPFSFNSIQEPPQRYQDYYQEPQCTSFPQFYQKEPPSYHESPLQNNEPSYSPQTPIDNPLTLLLQGQEAMKRDTFEFVTNLTKVVHALAHQCLNTQAIPIASCRKSNEEQSMEEISDNPVKKEESVVLMEQLEKPTVIEIKEEVVQNLRDAELPCESQQPPEYIKIEEHEKVDQEIDSIMEEFLSTIESLPSRHEVETIEECAQPPKEEENGMVAAQLPYLSSVLVLLMPDKGKDIATTSKKRKHSKISTPSPYANYAKNPLNEMDKENQLLPSIDPEKFPNFYCELRLPTSAFVRSFLFQFNPRAMIKELIMDEHNTHEI</sequence>
<dbReference type="AlphaFoldDB" id="A0A445EDN3"/>
<proteinExistence type="predicted"/>
<dbReference type="EMBL" id="SDMP01000002">
    <property type="protein sequence ID" value="RYR73518.1"/>
    <property type="molecule type" value="Genomic_DNA"/>
</dbReference>
<keyword evidence="2" id="KW-0732">Signal</keyword>
<evidence type="ECO:0000256" key="2">
    <source>
        <dbReference type="SAM" id="SignalP"/>
    </source>
</evidence>
<accession>A0A445EDN3</accession>
<dbReference type="Proteomes" id="UP000289738">
    <property type="component" value="Chromosome A02"/>
</dbReference>
<feature type="compositionally biased region" description="Polar residues" evidence="1">
    <location>
        <begin position="158"/>
        <end position="168"/>
    </location>
</feature>
<organism evidence="3 4">
    <name type="scientific">Arachis hypogaea</name>
    <name type="common">Peanut</name>
    <dbReference type="NCBI Taxonomy" id="3818"/>
    <lineage>
        <taxon>Eukaryota</taxon>
        <taxon>Viridiplantae</taxon>
        <taxon>Streptophyta</taxon>
        <taxon>Embryophyta</taxon>
        <taxon>Tracheophyta</taxon>
        <taxon>Spermatophyta</taxon>
        <taxon>Magnoliopsida</taxon>
        <taxon>eudicotyledons</taxon>
        <taxon>Gunneridae</taxon>
        <taxon>Pentapetalae</taxon>
        <taxon>rosids</taxon>
        <taxon>fabids</taxon>
        <taxon>Fabales</taxon>
        <taxon>Fabaceae</taxon>
        <taxon>Papilionoideae</taxon>
        <taxon>50 kb inversion clade</taxon>
        <taxon>dalbergioids sensu lato</taxon>
        <taxon>Dalbergieae</taxon>
        <taxon>Pterocarpus clade</taxon>
        <taxon>Arachis</taxon>
    </lineage>
</organism>
<feature type="region of interest" description="Disordered" evidence="1">
    <location>
        <begin position="146"/>
        <end position="168"/>
    </location>
</feature>
<gene>
    <name evidence="3" type="ORF">Ahy_A02g007895</name>
</gene>